<dbReference type="Proteomes" id="UP000076205">
    <property type="component" value="Unassembled WGS sequence"/>
</dbReference>
<evidence type="ECO:0000313" key="2">
    <source>
        <dbReference type="Proteomes" id="UP000076205"/>
    </source>
</evidence>
<reference evidence="1 2" key="1">
    <citation type="submission" date="2016-03" db="EMBL/GenBank/DDBJ databases">
        <authorList>
            <consortium name="Pathogen Informatics"/>
        </authorList>
    </citation>
    <scope>NUCLEOTIDE SEQUENCE [LARGE SCALE GENOMIC DNA]</scope>
    <source>
        <strain evidence="2">e1424</strain>
    </source>
</reference>
<gene>
    <name evidence="1" type="ORF">SAMEA2273352_03715</name>
</gene>
<sequence length="38" mass="4594">MGSQSARIKYRDFMSSPHKKTNKNRRLIFQTLAFIYQM</sequence>
<dbReference type="AlphaFoldDB" id="A0A822WY39"/>
<evidence type="ECO:0000313" key="1">
    <source>
        <dbReference type="EMBL" id="CZX90225.1"/>
    </source>
</evidence>
<organism evidence="1 2">
    <name type="scientific">Enterobacter hormaechei</name>
    <dbReference type="NCBI Taxonomy" id="158836"/>
    <lineage>
        <taxon>Bacteria</taxon>
        <taxon>Pseudomonadati</taxon>
        <taxon>Pseudomonadota</taxon>
        <taxon>Gammaproteobacteria</taxon>
        <taxon>Enterobacterales</taxon>
        <taxon>Enterobacteriaceae</taxon>
        <taxon>Enterobacter</taxon>
        <taxon>Enterobacter cloacae complex</taxon>
    </lineage>
</organism>
<dbReference type="EMBL" id="FJYW01000008">
    <property type="protein sequence ID" value="CZX90225.1"/>
    <property type="molecule type" value="Genomic_DNA"/>
</dbReference>
<proteinExistence type="predicted"/>
<accession>A0A822WY39</accession>
<name>A0A822WY39_9ENTR</name>
<comment type="caution">
    <text evidence="1">The sequence shown here is derived from an EMBL/GenBank/DDBJ whole genome shotgun (WGS) entry which is preliminary data.</text>
</comment>
<protein>
    <submittedName>
        <fullName evidence="1">Uncharacterized protein</fullName>
    </submittedName>
</protein>